<gene>
    <name evidence="2" type="ORF">NLI96_g12402</name>
</gene>
<dbReference type="Pfam" id="PF00069">
    <property type="entry name" value="Pkinase"/>
    <property type="match status" value="1"/>
</dbReference>
<dbReference type="InterPro" id="IPR000719">
    <property type="entry name" value="Prot_kinase_dom"/>
</dbReference>
<evidence type="ECO:0000313" key="2">
    <source>
        <dbReference type="EMBL" id="KAJ3474540.1"/>
    </source>
</evidence>
<evidence type="ECO:0000313" key="3">
    <source>
        <dbReference type="Proteomes" id="UP001212997"/>
    </source>
</evidence>
<dbReference type="EMBL" id="JANAWD010001037">
    <property type="protein sequence ID" value="KAJ3474540.1"/>
    <property type="molecule type" value="Genomic_DNA"/>
</dbReference>
<protein>
    <recommendedName>
        <fullName evidence="1">Protein kinase domain-containing protein</fullName>
    </recommendedName>
</protein>
<proteinExistence type="predicted"/>
<dbReference type="InterPro" id="IPR011009">
    <property type="entry name" value="Kinase-like_dom_sf"/>
</dbReference>
<organism evidence="2 3">
    <name type="scientific">Meripilus lineatus</name>
    <dbReference type="NCBI Taxonomy" id="2056292"/>
    <lineage>
        <taxon>Eukaryota</taxon>
        <taxon>Fungi</taxon>
        <taxon>Dikarya</taxon>
        <taxon>Basidiomycota</taxon>
        <taxon>Agaricomycotina</taxon>
        <taxon>Agaricomycetes</taxon>
        <taxon>Polyporales</taxon>
        <taxon>Meripilaceae</taxon>
        <taxon>Meripilus</taxon>
    </lineage>
</organism>
<dbReference type="PANTHER" id="PTHR44329">
    <property type="entry name" value="SERINE/THREONINE-PROTEIN KINASE TNNI3K-RELATED"/>
    <property type="match status" value="1"/>
</dbReference>
<keyword evidence="3" id="KW-1185">Reference proteome</keyword>
<dbReference type="Gene3D" id="1.10.510.10">
    <property type="entry name" value="Transferase(Phosphotransferase) domain 1"/>
    <property type="match status" value="1"/>
</dbReference>
<dbReference type="InterPro" id="IPR051681">
    <property type="entry name" value="Ser/Thr_Kinases-Pseudokinases"/>
</dbReference>
<accession>A0AAD5URM8</accession>
<feature type="domain" description="Protein kinase" evidence="1">
    <location>
        <begin position="194"/>
        <end position="468"/>
    </location>
</feature>
<dbReference type="SUPFAM" id="SSF56112">
    <property type="entry name" value="Protein kinase-like (PK-like)"/>
    <property type="match status" value="1"/>
</dbReference>
<name>A0AAD5URM8_9APHY</name>
<comment type="caution">
    <text evidence="2">The sequence shown here is derived from an EMBL/GenBank/DDBJ whole genome shotgun (WGS) entry which is preliminary data.</text>
</comment>
<dbReference type="Proteomes" id="UP001212997">
    <property type="component" value="Unassembled WGS sequence"/>
</dbReference>
<sequence length="490" mass="55196">MPTPHEDSEYTGTSPFYIELLDVLALISCELYDASPPPVNARQVCKNSYETLKVVDSHRASVKTPSSLAMSYEIRKKLLDVSEILCSHVDERVADAVKQGDTQVHSYLEELVRVAEGRQSLQRLSGDEAQAFLDLAQEILQSSPKRGSVDIGHIRFCVVPDDVDFKCNLHRTMTRLAEASGQIPSELFITDVIRREQYHVFGGSYSDVYKGSLNGHDVALKVMRIFLRQSQVEREKTYRAMRKEILVWSHMEHQNLLPLYGIDQTSIPSGPCLVSPWLKNGDIMNFLETTMDTTHDVLIDQLVMEIISGLSYLHDNNIVHGDLRPPNILIDGEGHVRIADFGLANFADSTWNSVSAPDAGPWSPERFFSADVLGEDHEYMPTMATDIFSLGTVCFEICNKKNPFKAATLSQNDLRCLKNGAVTQLVGFDRLPLRVSVCVVQCWRWKPSQRPSAVELPILLDQDEDPRVLVGTFPPRGRFVPILVVFFFKR</sequence>
<dbReference type="PROSITE" id="PS50011">
    <property type="entry name" value="PROTEIN_KINASE_DOM"/>
    <property type="match status" value="1"/>
</dbReference>
<reference evidence="2" key="1">
    <citation type="submission" date="2022-07" db="EMBL/GenBank/DDBJ databases">
        <title>Genome Sequence of Physisporinus lineatus.</title>
        <authorList>
            <person name="Buettner E."/>
        </authorList>
    </citation>
    <scope>NUCLEOTIDE SEQUENCE</scope>
    <source>
        <strain evidence="2">VT162</strain>
    </source>
</reference>
<evidence type="ECO:0000259" key="1">
    <source>
        <dbReference type="PROSITE" id="PS50011"/>
    </source>
</evidence>
<dbReference type="AlphaFoldDB" id="A0AAD5URM8"/>
<dbReference type="GO" id="GO:0004674">
    <property type="term" value="F:protein serine/threonine kinase activity"/>
    <property type="evidence" value="ECO:0007669"/>
    <property type="project" value="TreeGrafter"/>
</dbReference>
<dbReference type="GO" id="GO:0005524">
    <property type="term" value="F:ATP binding"/>
    <property type="evidence" value="ECO:0007669"/>
    <property type="project" value="InterPro"/>
</dbReference>